<evidence type="ECO:0000259" key="7">
    <source>
        <dbReference type="Pfam" id="PF04335"/>
    </source>
</evidence>
<evidence type="ECO:0000256" key="1">
    <source>
        <dbReference type="ARBA" id="ARBA00004167"/>
    </source>
</evidence>
<comment type="subcellular location">
    <subcellularLocation>
        <location evidence="1">Membrane</location>
        <topology evidence="1">Single-pass membrane protein</topology>
    </subcellularLocation>
</comment>
<proteinExistence type="predicted"/>
<reference evidence="10" key="2">
    <citation type="submission" date="2017-01" db="EMBL/GenBank/DDBJ databases">
        <authorList>
            <person name="Mah S.A."/>
            <person name="Swanson W.J."/>
            <person name="Moy G.W."/>
            <person name="Vacquier V.D."/>
        </authorList>
    </citation>
    <scope>NUCLEOTIDE SEQUENCE [LARGE SCALE GENOMIC DNA]</scope>
    <source>
        <strain evidence="10">124861</strain>
    </source>
</reference>
<dbReference type="PIRSF" id="PIRSF003299">
    <property type="entry name" value="VirB8_PtlE"/>
    <property type="match status" value="1"/>
</dbReference>
<dbReference type="SUPFAM" id="SSF54427">
    <property type="entry name" value="NTF2-like"/>
    <property type="match status" value="1"/>
</dbReference>
<gene>
    <name evidence="8" type="ORF">BV912_03715</name>
    <name evidence="9" type="ORF">BV913_12185</name>
</gene>
<dbReference type="EMBL" id="MTAB01000006">
    <property type="protein sequence ID" value="OSI23523.1"/>
    <property type="molecule type" value="Genomic_DNA"/>
</dbReference>
<dbReference type="GO" id="GO:0016020">
    <property type="term" value="C:membrane"/>
    <property type="evidence" value="ECO:0007669"/>
    <property type="project" value="UniProtKB-SubCell"/>
</dbReference>
<dbReference type="InterPro" id="IPR026264">
    <property type="entry name" value="VirB8/PtlE"/>
</dbReference>
<sequence length="247" mass="27939">MFKRKSNKQPQTPEQLQKEQKKSVHKEVNQMINMALGFEKSLVDEAQKNARTWKRVGIGSLVIVGLAVAAVMGLTPLKEAVPYVARVNDTTGAVDIMTTIKNKEMKYDEVTNRYWLSQYVRYREAYDWNTIQATYDATNLLSSPAIQTEFRNIYNHAAAPHKMLKNHFKTTVKVTNISFVGDMAQVRFEKRTIPVGADADTKSAPPQKMIATMAFEFKSTPMSEADRLINPLGFQVLSYNVTEEVAP</sequence>
<dbReference type="RefSeq" id="WP_180384088.1">
    <property type="nucleotide sequence ID" value="NZ_CP091509.1"/>
</dbReference>
<dbReference type="Proteomes" id="UP000193346">
    <property type="component" value="Unassembled WGS sequence"/>
</dbReference>
<dbReference type="Proteomes" id="UP000193303">
    <property type="component" value="Unassembled WGS sequence"/>
</dbReference>
<protein>
    <submittedName>
        <fullName evidence="8">Type VI secretion protein</fullName>
    </submittedName>
</protein>
<accession>A0A1X3DJY8</accession>
<dbReference type="AlphaFoldDB" id="A0A1X3DJY8"/>
<evidence type="ECO:0000256" key="6">
    <source>
        <dbReference type="SAM" id="Phobius"/>
    </source>
</evidence>
<evidence type="ECO:0000256" key="2">
    <source>
        <dbReference type="ARBA" id="ARBA00022692"/>
    </source>
</evidence>
<evidence type="ECO:0000313" key="9">
    <source>
        <dbReference type="EMBL" id="OSI25814.1"/>
    </source>
</evidence>
<dbReference type="InterPro" id="IPR007430">
    <property type="entry name" value="VirB8"/>
</dbReference>
<evidence type="ECO:0000256" key="3">
    <source>
        <dbReference type="ARBA" id="ARBA00022989"/>
    </source>
</evidence>
<feature type="domain" description="Bacterial virulence protein VirB8" evidence="7">
    <location>
        <begin position="38"/>
        <end position="244"/>
    </location>
</feature>
<comment type="caution">
    <text evidence="8">The sequence shown here is derived from an EMBL/GenBank/DDBJ whole genome shotgun (WGS) entry which is preliminary data.</text>
</comment>
<organism evidence="8 10">
    <name type="scientific">Neisseria dumasiana</name>
    <dbReference type="NCBI Taxonomy" id="1931275"/>
    <lineage>
        <taxon>Bacteria</taxon>
        <taxon>Pseudomonadati</taxon>
        <taxon>Pseudomonadota</taxon>
        <taxon>Betaproteobacteria</taxon>
        <taxon>Neisseriales</taxon>
        <taxon>Neisseriaceae</taxon>
        <taxon>Neisseria</taxon>
    </lineage>
</organism>
<feature type="region of interest" description="Disordered" evidence="5">
    <location>
        <begin position="1"/>
        <end position="23"/>
    </location>
</feature>
<keyword evidence="3 6" id="KW-1133">Transmembrane helix</keyword>
<evidence type="ECO:0000256" key="4">
    <source>
        <dbReference type="ARBA" id="ARBA00023136"/>
    </source>
</evidence>
<keyword evidence="11" id="KW-1185">Reference proteome</keyword>
<dbReference type="GO" id="GO:0030255">
    <property type="term" value="P:protein secretion by the type IV secretion system"/>
    <property type="evidence" value="ECO:0007669"/>
    <property type="project" value="InterPro"/>
</dbReference>
<name>A0A1X3DJY8_9NEIS</name>
<dbReference type="Gene3D" id="3.10.450.230">
    <property type="entry name" value="VirB8 protein"/>
    <property type="match status" value="1"/>
</dbReference>
<dbReference type="CDD" id="cd16424">
    <property type="entry name" value="VirB8"/>
    <property type="match status" value="1"/>
</dbReference>
<dbReference type="Pfam" id="PF04335">
    <property type="entry name" value="VirB8"/>
    <property type="match status" value="1"/>
</dbReference>
<keyword evidence="4 6" id="KW-0472">Membrane</keyword>
<feature type="transmembrane region" description="Helical" evidence="6">
    <location>
        <begin position="56"/>
        <end position="77"/>
    </location>
</feature>
<keyword evidence="2 6" id="KW-0812">Transmembrane</keyword>
<evidence type="ECO:0000313" key="10">
    <source>
        <dbReference type="Proteomes" id="UP000193303"/>
    </source>
</evidence>
<evidence type="ECO:0000256" key="5">
    <source>
        <dbReference type="SAM" id="MobiDB-lite"/>
    </source>
</evidence>
<evidence type="ECO:0000313" key="8">
    <source>
        <dbReference type="EMBL" id="OSI23523.1"/>
    </source>
</evidence>
<dbReference type="EMBL" id="MTAC01000056">
    <property type="protein sequence ID" value="OSI25814.1"/>
    <property type="molecule type" value="Genomic_DNA"/>
</dbReference>
<reference evidence="8 11" key="1">
    <citation type="submission" date="2017-01" db="EMBL/GenBank/DDBJ databases">
        <authorList>
            <person name="Wolfgang W.J."/>
            <person name="Cole J."/>
            <person name="Wroblewski D."/>
            <person name="Mcginnis J."/>
            <person name="Musser K.A."/>
        </authorList>
    </citation>
    <scope>NUCLEOTIDE SEQUENCE</scope>
    <source>
        <strain evidence="8">124861</strain>
        <strain evidence="9 11">93087</strain>
    </source>
</reference>
<evidence type="ECO:0000313" key="11">
    <source>
        <dbReference type="Proteomes" id="UP000193346"/>
    </source>
</evidence>
<dbReference type="InterPro" id="IPR032710">
    <property type="entry name" value="NTF2-like_dom_sf"/>
</dbReference>